<comment type="cofactor">
    <cofactor evidence="1">
        <name>NAD(+)</name>
        <dbReference type="ChEBI" id="CHEBI:57540"/>
    </cofactor>
</comment>
<dbReference type="PANTHER" id="PTHR43078:SF6">
    <property type="entry name" value="UDP-GLUCURONIC ACID DECARBOXYLASE 1"/>
    <property type="match status" value="1"/>
</dbReference>
<reference evidence="6 7" key="1">
    <citation type="submission" date="2023-07" db="EMBL/GenBank/DDBJ databases">
        <title>Genomic Encyclopedia of Type Strains, Phase IV (KMG-IV): sequencing the most valuable type-strain genomes for metagenomic binning, comparative biology and taxonomic classification.</title>
        <authorList>
            <person name="Goeker M."/>
        </authorList>
    </citation>
    <scope>NUCLEOTIDE SEQUENCE [LARGE SCALE GENOMIC DNA]</scope>
    <source>
        <strain evidence="6 7">DSM 4006</strain>
    </source>
</reference>
<sequence length="324" mass="36124">MNIVVTGGAGFIGSHLVEKLLDQGHRVTTVDDLSNGHARFLEDWMPHPNHTFIEGTVTDRALVRRCLHNADLVFHLAAVLGVKNCVEDPLKVIEGNLDSTRIILEEAYQKSVKVVFASTSEVYGKNAELPFRETSDRVLGPTDVNRWCYATVKALDEHLCFAYSQKGLPVTIIRYFNAYGPRAISTAYGGVIPRFITAALRNEPLYVYGTGGQRRCFTYIDDVIRGTIAAIRPRANGLAFNLGSLFETTIRGLAETIVHLTRSTSPIVDVPYEQAYGKGYEDMPRRLPDLSRSEQILGYQPTTDLQSGLIKTIAWHMIETVHEQ</sequence>
<keyword evidence="4" id="KW-0456">Lyase</keyword>
<dbReference type="InterPro" id="IPR036291">
    <property type="entry name" value="NAD(P)-bd_dom_sf"/>
</dbReference>
<dbReference type="EMBL" id="JAUSTP010000025">
    <property type="protein sequence ID" value="MDQ0190826.1"/>
    <property type="molecule type" value="Genomic_DNA"/>
</dbReference>
<protein>
    <submittedName>
        <fullName evidence="6">UDP-glucose 4-epimerase</fullName>
        <ecNumber evidence="6">5.1.3.2</ecNumber>
    </submittedName>
</protein>
<evidence type="ECO:0000256" key="1">
    <source>
        <dbReference type="ARBA" id="ARBA00001911"/>
    </source>
</evidence>
<name>A0ABT9XKI7_9BACL</name>
<dbReference type="Pfam" id="PF01370">
    <property type="entry name" value="Epimerase"/>
    <property type="match status" value="1"/>
</dbReference>
<evidence type="ECO:0000256" key="4">
    <source>
        <dbReference type="ARBA" id="ARBA00023239"/>
    </source>
</evidence>
<accession>A0ABT9XKI7</accession>
<organism evidence="6 7">
    <name type="scientific">Alicyclobacillus cycloheptanicus</name>
    <dbReference type="NCBI Taxonomy" id="1457"/>
    <lineage>
        <taxon>Bacteria</taxon>
        <taxon>Bacillati</taxon>
        <taxon>Bacillota</taxon>
        <taxon>Bacilli</taxon>
        <taxon>Bacillales</taxon>
        <taxon>Alicyclobacillaceae</taxon>
        <taxon>Alicyclobacillus</taxon>
    </lineage>
</organism>
<keyword evidence="2" id="KW-0210">Decarboxylase</keyword>
<evidence type="ECO:0000256" key="2">
    <source>
        <dbReference type="ARBA" id="ARBA00022793"/>
    </source>
</evidence>
<gene>
    <name evidence="6" type="ORF">J2S03_002693</name>
</gene>
<dbReference type="EC" id="5.1.3.2" evidence="6"/>
<proteinExistence type="predicted"/>
<keyword evidence="3" id="KW-0520">NAD</keyword>
<dbReference type="InterPro" id="IPR001509">
    <property type="entry name" value="Epimerase_deHydtase"/>
</dbReference>
<dbReference type="SUPFAM" id="SSF51735">
    <property type="entry name" value="NAD(P)-binding Rossmann-fold domains"/>
    <property type="match status" value="1"/>
</dbReference>
<keyword evidence="6" id="KW-0413">Isomerase</keyword>
<dbReference type="InterPro" id="IPR044516">
    <property type="entry name" value="UXS-like"/>
</dbReference>
<dbReference type="Proteomes" id="UP001232973">
    <property type="component" value="Unassembled WGS sequence"/>
</dbReference>
<evidence type="ECO:0000313" key="6">
    <source>
        <dbReference type="EMBL" id="MDQ0190826.1"/>
    </source>
</evidence>
<keyword evidence="7" id="KW-1185">Reference proteome</keyword>
<dbReference type="PANTHER" id="PTHR43078">
    <property type="entry name" value="UDP-GLUCURONIC ACID DECARBOXYLASE-RELATED"/>
    <property type="match status" value="1"/>
</dbReference>
<comment type="caution">
    <text evidence="6">The sequence shown here is derived from an EMBL/GenBank/DDBJ whole genome shotgun (WGS) entry which is preliminary data.</text>
</comment>
<dbReference type="GO" id="GO:0003978">
    <property type="term" value="F:UDP-glucose 4-epimerase activity"/>
    <property type="evidence" value="ECO:0007669"/>
    <property type="project" value="UniProtKB-EC"/>
</dbReference>
<evidence type="ECO:0000313" key="7">
    <source>
        <dbReference type="Proteomes" id="UP001232973"/>
    </source>
</evidence>
<evidence type="ECO:0000256" key="3">
    <source>
        <dbReference type="ARBA" id="ARBA00023027"/>
    </source>
</evidence>
<feature type="domain" description="NAD-dependent epimerase/dehydratase" evidence="5">
    <location>
        <begin position="3"/>
        <end position="243"/>
    </location>
</feature>
<evidence type="ECO:0000259" key="5">
    <source>
        <dbReference type="Pfam" id="PF01370"/>
    </source>
</evidence>
<dbReference type="Gene3D" id="3.40.50.720">
    <property type="entry name" value="NAD(P)-binding Rossmann-like Domain"/>
    <property type="match status" value="1"/>
</dbReference>